<organism evidence="1 2">
    <name type="scientific">Vreelandella sulfidaeris</name>
    <dbReference type="NCBI Taxonomy" id="115553"/>
    <lineage>
        <taxon>Bacteria</taxon>
        <taxon>Pseudomonadati</taxon>
        <taxon>Pseudomonadota</taxon>
        <taxon>Gammaproteobacteria</taxon>
        <taxon>Oceanospirillales</taxon>
        <taxon>Halomonadaceae</taxon>
        <taxon>Vreelandella</taxon>
    </lineage>
</organism>
<name>A0A455U2W8_9GAMM</name>
<accession>A0A455U2W8</accession>
<gene>
    <name evidence="1" type="ORF">HSBAA_13030</name>
</gene>
<dbReference type="AlphaFoldDB" id="A0A455U2W8"/>
<dbReference type="EMBL" id="AP019514">
    <property type="protein sequence ID" value="BBI59997.1"/>
    <property type="molecule type" value="Genomic_DNA"/>
</dbReference>
<sequence>MVGNVQAQQSEFPDEPVEIGFAAHSIDLGAIFGQLREGFREHLDEAGLEYEFYQAALIRLRAMLKWCKTLKILPHKSWTMC</sequence>
<evidence type="ECO:0000313" key="2">
    <source>
        <dbReference type="Proteomes" id="UP000320231"/>
    </source>
</evidence>
<reference evidence="1 2" key="1">
    <citation type="journal article" date="2019" name="Microbiol. Resour. Announc.">
        <title>Complete Genome Sequence of Halomonas sulfidaeris Strain Esulfide1 Isolated from a Metal Sulfide Rock at a Depth of 2,200 Meters, Obtained Using Nanopore Sequencing.</title>
        <authorList>
            <person name="Saito M."/>
            <person name="Nishigata A."/>
            <person name="Galipon J."/>
            <person name="Arakawa K."/>
        </authorList>
    </citation>
    <scope>NUCLEOTIDE SEQUENCE [LARGE SCALE GENOMIC DNA]</scope>
    <source>
        <strain evidence="1 2">ATCC BAA-803</strain>
    </source>
</reference>
<dbReference type="KEGG" id="hsr:HSBAA_13030"/>
<protein>
    <submittedName>
        <fullName evidence="1">Uncharacterized protein</fullName>
    </submittedName>
</protein>
<evidence type="ECO:0000313" key="1">
    <source>
        <dbReference type="EMBL" id="BBI59997.1"/>
    </source>
</evidence>
<dbReference type="Proteomes" id="UP000320231">
    <property type="component" value="Chromosome"/>
</dbReference>
<proteinExistence type="predicted"/>